<dbReference type="Proteomes" id="UP000190890">
    <property type="component" value="Unassembled WGS sequence"/>
</dbReference>
<dbReference type="InterPro" id="IPR052016">
    <property type="entry name" value="Bact_Sigma-Reg"/>
</dbReference>
<gene>
    <name evidence="4" type="primary">rsbP</name>
    <name evidence="4" type="ORF">CLPUN_14050</name>
</gene>
<dbReference type="AlphaFoldDB" id="A0A1S8TSE6"/>
<dbReference type="Pfam" id="PF08448">
    <property type="entry name" value="PAS_4"/>
    <property type="match status" value="1"/>
</dbReference>
<accession>A0A1S8TSE6</accession>
<dbReference type="InterPro" id="IPR001932">
    <property type="entry name" value="PPM-type_phosphatase-like_dom"/>
</dbReference>
<organism evidence="4 5">
    <name type="scientific">Clostridium puniceum</name>
    <dbReference type="NCBI Taxonomy" id="29367"/>
    <lineage>
        <taxon>Bacteria</taxon>
        <taxon>Bacillati</taxon>
        <taxon>Bacillota</taxon>
        <taxon>Clostridia</taxon>
        <taxon>Eubacteriales</taxon>
        <taxon>Clostridiaceae</taxon>
        <taxon>Clostridium</taxon>
    </lineage>
</organism>
<keyword evidence="5" id="KW-1185">Reference proteome</keyword>
<dbReference type="InterPro" id="IPR035965">
    <property type="entry name" value="PAS-like_dom_sf"/>
</dbReference>
<dbReference type="SMART" id="SM00091">
    <property type="entry name" value="PAS"/>
    <property type="match status" value="2"/>
</dbReference>
<dbReference type="OrthoDB" id="9763484at2"/>
<dbReference type="GO" id="GO:0016791">
    <property type="term" value="F:phosphatase activity"/>
    <property type="evidence" value="ECO:0007669"/>
    <property type="project" value="TreeGrafter"/>
</dbReference>
<feature type="domain" description="PAS" evidence="2">
    <location>
        <begin position="135"/>
        <end position="200"/>
    </location>
</feature>
<dbReference type="InterPro" id="IPR013656">
    <property type="entry name" value="PAS_4"/>
</dbReference>
<name>A0A1S8TSE6_9CLOT</name>
<evidence type="ECO:0000313" key="5">
    <source>
        <dbReference type="Proteomes" id="UP000190890"/>
    </source>
</evidence>
<dbReference type="Gene3D" id="3.30.450.20">
    <property type="entry name" value="PAS domain"/>
    <property type="match status" value="2"/>
</dbReference>
<dbReference type="NCBIfam" id="TIGR00229">
    <property type="entry name" value="sensory_box"/>
    <property type="match status" value="1"/>
</dbReference>
<dbReference type="SUPFAM" id="SSF55785">
    <property type="entry name" value="PYP-like sensor domain (PAS domain)"/>
    <property type="match status" value="2"/>
</dbReference>
<dbReference type="CDD" id="cd00130">
    <property type="entry name" value="PAS"/>
    <property type="match status" value="1"/>
</dbReference>
<dbReference type="EC" id="3.1.3.3" evidence="4"/>
<dbReference type="Pfam" id="PF07228">
    <property type="entry name" value="SpoIIE"/>
    <property type="match status" value="1"/>
</dbReference>
<dbReference type="SMART" id="SM00331">
    <property type="entry name" value="PP2C_SIG"/>
    <property type="match status" value="1"/>
</dbReference>
<dbReference type="PANTHER" id="PTHR43156:SF2">
    <property type="entry name" value="STAGE II SPORULATION PROTEIN E"/>
    <property type="match status" value="1"/>
</dbReference>
<dbReference type="InterPro" id="IPR000014">
    <property type="entry name" value="PAS"/>
</dbReference>
<comment type="caution">
    <text evidence="4">The sequence shown here is derived from an EMBL/GenBank/DDBJ whole genome shotgun (WGS) entry which is preliminary data.</text>
</comment>
<reference evidence="4 5" key="1">
    <citation type="submission" date="2016-05" db="EMBL/GenBank/DDBJ databases">
        <title>Microbial solvent formation.</title>
        <authorList>
            <person name="Poehlein A."/>
            <person name="Montoya Solano J.D."/>
            <person name="Flitsch S."/>
            <person name="Krabben P."/>
            <person name="Duerre P."/>
            <person name="Daniel R."/>
        </authorList>
    </citation>
    <scope>NUCLEOTIDE SEQUENCE [LARGE SCALE GENOMIC DNA]</scope>
    <source>
        <strain evidence="4 5">DSM 2619</strain>
    </source>
</reference>
<dbReference type="Pfam" id="PF00989">
    <property type="entry name" value="PAS"/>
    <property type="match status" value="1"/>
</dbReference>
<sequence>MYKRMQDAAILEKELNGILNGIPDVIKVYNPDYTIAFFNEAGYDFYNRNLEHVKGKMCYEVLGRKDKCLDCSFDEVVENKQMITRERYIPELNKFMDVCYNPVLDDDGKVLFIVERLRDITEKKILDKILKDSKEKYKQIINNSPDAILIIVDNKIVLVNYEACNLLGLEYSKIIDSNVYKHFPLKYRKALHKRFRNILLQKRIKDTYDYEFDLLKNKKSNLEVSCSYMLYDGRPAILAAMRDVTDMKQELNRAAKLQRKNLQNSFPCEEYYSIESVYIPANMISGDFYRIYKASENAIVGIVIDVRGKGISAALNISALDVLFLQEIAVYSEPIDIVNSLNKKLVSYYEENYIAVCCFSMDFNKKELKVVGAGMNRFIFQKKDEKVEEKIVEGPFLGMFENSDFSEQIISFDSGDKVFFVSDGLDFIFDEDKVIQGYMGDVDIAKFKAYIDEFLEDTRLEVGKLEDDSTMIAMEIK</sequence>
<feature type="domain" description="PAS" evidence="2">
    <location>
        <begin position="13"/>
        <end position="78"/>
    </location>
</feature>
<dbReference type="GO" id="GO:0006355">
    <property type="term" value="P:regulation of DNA-templated transcription"/>
    <property type="evidence" value="ECO:0007669"/>
    <property type="project" value="InterPro"/>
</dbReference>
<evidence type="ECO:0000313" key="4">
    <source>
        <dbReference type="EMBL" id="OOM80295.1"/>
    </source>
</evidence>
<dbReference type="InterPro" id="IPR036457">
    <property type="entry name" value="PPM-type-like_dom_sf"/>
</dbReference>
<dbReference type="PANTHER" id="PTHR43156">
    <property type="entry name" value="STAGE II SPORULATION PROTEIN E-RELATED"/>
    <property type="match status" value="1"/>
</dbReference>
<evidence type="ECO:0000256" key="1">
    <source>
        <dbReference type="ARBA" id="ARBA00022801"/>
    </source>
</evidence>
<dbReference type="STRING" id="29367.CLPUN_14050"/>
<proteinExistence type="predicted"/>
<dbReference type="Gene3D" id="3.60.40.10">
    <property type="entry name" value="PPM-type phosphatase domain"/>
    <property type="match status" value="1"/>
</dbReference>
<dbReference type="RefSeq" id="WP_077846603.1">
    <property type="nucleotide sequence ID" value="NZ_LZZM01000089.1"/>
</dbReference>
<evidence type="ECO:0000259" key="2">
    <source>
        <dbReference type="SMART" id="SM00091"/>
    </source>
</evidence>
<feature type="domain" description="PPM-type phosphatase" evidence="3">
    <location>
        <begin position="269"/>
        <end position="476"/>
    </location>
</feature>
<dbReference type="InterPro" id="IPR013767">
    <property type="entry name" value="PAS_fold"/>
</dbReference>
<keyword evidence="1 4" id="KW-0378">Hydrolase</keyword>
<protein>
    <submittedName>
        <fullName evidence="4">Phosphoserine phosphatase RsbP</fullName>
        <ecNumber evidence="4">3.1.3.3</ecNumber>
    </submittedName>
</protein>
<evidence type="ECO:0000259" key="3">
    <source>
        <dbReference type="SMART" id="SM00331"/>
    </source>
</evidence>
<dbReference type="EMBL" id="LZZM01000089">
    <property type="protein sequence ID" value="OOM80295.1"/>
    <property type="molecule type" value="Genomic_DNA"/>
</dbReference>